<keyword evidence="2" id="KW-1185">Reference proteome</keyword>
<proteinExistence type="predicted"/>
<dbReference type="Proteomes" id="UP001470230">
    <property type="component" value="Unassembled WGS sequence"/>
</dbReference>
<organism evidence="1 2">
    <name type="scientific">Tritrichomonas musculus</name>
    <dbReference type="NCBI Taxonomy" id="1915356"/>
    <lineage>
        <taxon>Eukaryota</taxon>
        <taxon>Metamonada</taxon>
        <taxon>Parabasalia</taxon>
        <taxon>Tritrichomonadida</taxon>
        <taxon>Tritrichomonadidae</taxon>
        <taxon>Tritrichomonas</taxon>
    </lineage>
</organism>
<evidence type="ECO:0000313" key="1">
    <source>
        <dbReference type="EMBL" id="KAK8860767.1"/>
    </source>
</evidence>
<reference evidence="1 2" key="1">
    <citation type="submission" date="2024-04" db="EMBL/GenBank/DDBJ databases">
        <title>Tritrichomonas musculus Genome.</title>
        <authorList>
            <person name="Alves-Ferreira E."/>
            <person name="Grigg M."/>
            <person name="Lorenzi H."/>
            <person name="Galac M."/>
        </authorList>
    </citation>
    <scope>NUCLEOTIDE SEQUENCE [LARGE SCALE GENOMIC DNA]</scope>
    <source>
        <strain evidence="1 2">EAF2021</strain>
    </source>
</reference>
<gene>
    <name evidence="1" type="ORF">M9Y10_012433</name>
</gene>
<dbReference type="EMBL" id="JAPFFF010000018">
    <property type="protein sequence ID" value="KAK8860767.1"/>
    <property type="molecule type" value="Genomic_DNA"/>
</dbReference>
<name>A0ABR2IDB9_9EUKA</name>
<accession>A0ABR2IDB9</accession>
<protein>
    <submittedName>
        <fullName evidence="1">Uncharacterized protein</fullName>
    </submittedName>
</protein>
<evidence type="ECO:0000313" key="2">
    <source>
        <dbReference type="Proteomes" id="UP001470230"/>
    </source>
</evidence>
<sequence>MAFFPDPSIWLEHLQWETKFSPHIIHSASQSQLFSNFASYQDNNNYNIDDFDHNSFINAISSQLSNDVIQNIMKVVYTDSIYHSLQLNQNCPMHVEKQKSNLRRTKSFNFEQKDSIFDEHDEFIDFDQLDCCNFDDSCEYHNEKHQSFNTLS</sequence>
<comment type="caution">
    <text evidence="1">The sequence shown here is derived from an EMBL/GenBank/DDBJ whole genome shotgun (WGS) entry which is preliminary data.</text>
</comment>